<evidence type="ECO:0000256" key="2">
    <source>
        <dbReference type="SAM" id="Phobius"/>
    </source>
</evidence>
<name>A0A1F8ARN9_9BACT</name>
<gene>
    <name evidence="3" type="ORF">A3E44_05510</name>
</gene>
<comment type="caution">
    <text evidence="3">The sequence shown here is derived from an EMBL/GenBank/DDBJ whole genome shotgun (WGS) entry which is preliminary data.</text>
</comment>
<dbReference type="EMBL" id="MGGW01000020">
    <property type="protein sequence ID" value="OGM53845.1"/>
    <property type="molecule type" value="Genomic_DNA"/>
</dbReference>
<accession>A0A1F8ARN9</accession>
<organism evidence="3 4">
    <name type="scientific">Candidatus Woesebacteria bacterium RIFCSPHIGHO2_12_FULL_41_24</name>
    <dbReference type="NCBI Taxonomy" id="1802510"/>
    <lineage>
        <taxon>Bacteria</taxon>
        <taxon>Candidatus Woeseibacteriota</taxon>
    </lineage>
</organism>
<keyword evidence="2" id="KW-0812">Transmembrane</keyword>
<reference evidence="3 4" key="1">
    <citation type="journal article" date="2016" name="Nat. Commun.">
        <title>Thousands of microbial genomes shed light on interconnected biogeochemical processes in an aquifer system.</title>
        <authorList>
            <person name="Anantharaman K."/>
            <person name="Brown C.T."/>
            <person name="Hug L.A."/>
            <person name="Sharon I."/>
            <person name="Castelle C.J."/>
            <person name="Probst A.J."/>
            <person name="Thomas B.C."/>
            <person name="Singh A."/>
            <person name="Wilkins M.J."/>
            <person name="Karaoz U."/>
            <person name="Brodie E.L."/>
            <person name="Williams K.H."/>
            <person name="Hubbard S.S."/>
            <person name="Banfield J.F."/>
        </authorList>
    </citation>
    <scope>NUCLEOTIDE SEQUENCE [LARGE SCALE GENOMIC DNA]</scope>
</reference>
<keyword evidence="2" id="KW-1133">Transmembrane helix</keyword>
<proteinExistence type="predicted"/>
<feature type="transmembrane region" description="Helical" evidence="2">
    <location>
        <begin position="9"/>
        <end position="28"/>
    </location>
</feature>
<sequence>MQTVKLPKIILVVLCGLFLINISLIVFMSTNSTVLHELEIQREKLENENLSLKSDLVNSSSLSQVAQTARELGMDKPGTIYYLNTPDSVASR</sequence>
<keyword evidence="2" id="KW-0472">Membrane</keyword>
<keyword evidence="1" id="KW-0175">Coiled coil</keyword>
<dbReference type="Proteomes" id="UP000178603">
    <property type="component" value="Unassembled WGS sequence"/>
</dbReference>
<dbReference type="AlphaFoldDB" id="A0A1F8ARN9"/>
<feature type="coiled-coil region" evidence="1">
    <location>
        <begin position="28"/>
        <end position="55"/>
    </location>
</feature>
<evidence type="ECO:0000313" key="3">
    <source>
        <dbReference type="EMBL" id="OGM53845.1"/>
    </source>
</evidence>
<evidence type="ECO:0000256" key="1">
    <source>
        <dbReference type="SAM" id="Coils"/>
    </source>
</evidence>
<protein>
    <submittedName>
        <fullName evidence="3">Uncharacterized protein</fullName>
    </submittedName>
</protein>
<evidence type="ECO:0000313" key="4">
    <source>
        <dbReference type="Proteomes" id="UP000178603"/>
    </source>
</evidence>